<dbReference type="RefSeq" id="WP_254091992.1">
    <property type="nucleotide sequence ID" value="NZ_JAHESC010000030.1"/>
</dbReference>
<gene>
    <name evidence="1" type="ORF">KK078_19520</name>
</gene>
<dbReference type="AlphaFoldDB" id="A0AAP2DBA7"/>
<keyword evidence="2" id="KW-1185">Reference proteome</keyword>
<accession>A0AAP2DBA7</accession>
<organism evidence="1 2">
    <name type="scientific">Dawidia soli</name>
    <dbReference type="NCBI Taxonomy" id="2782352"/>
    <lineage>
        <taxon>Bacteria</taxon>
        <taxon>Pseudomonadati</taxon>
        <taxon>Bacteroidota</taxon>
        <taxon>Cytophagia</taxon>
        <taxon>Cytophagales</taxon>
        <taxon>Chryseotaleaceae</taxon>
        <taxon>Dawidia</taxon>
    </lineage>
</organism>
<reference evidence="1 2" key="1">
    <citation type="submission" date="2021-05" db="EMBL/GenBank/DDBJ databases">
        <title>A Polyphasic approach of four new species of the genus Ohtaekwangia: Ohtaekwangia histidinii sp. nov., Ohtaekwangia cretensis sp. nov., Ohtaekwangia indiensis sp. nov., Ohtaekwangia reichenbachii sp. nov. from diverse environment.</title>
        <authorList>
            <person name="Octaviana S."/>
        </authorList>
    </citation>
    <scope>NUCLEOTIDE SEQUENCE [LARGE SCALE GENOMIC DNA]</scope>
    <source>
        <strain evidence="1 2">PWU37</strain>
    </source>
</reference>
<protein>
    <submittedName>
        <fullName evidence="1">Uncharacterized protein</fullName>
    </submittedName>
</protein>
<sequence>MSSTVNTPFIRSAAVPEVPVKPSPAVDTEILAAIAPETLEDSYVYVHCYFENESEEMLIRIWRTTYLVDRDTGSRSSLVHAENISYAPMWTAIPRVGTYNFLLIFSALPKACTLFDLVEEVPQPGGFHVQNIARNQQDVYHVDI</sequence>
<name>A0AAP2DBA7_9BACT</name>
<comment type="caution">
    <text evidence="1">The sequence shown here is derived from an EMBL/GenBank/DDBJ whole genome shotgun (WGS) entry which is preliminary data.</text>
</comment>
<evidence type="ECO:0000313" key="2">
    <source>
        <dbReference type="Proteomes" id="UP001319180"/>
    </source>
</evidence>
<dbReference type="Proteomes" id="UP001319180">
    <property type="component" value="Unassembled WGS sequence"/>
</dbReference>
<dbReference type="EMBL" id="JAHESC010000030">
    <property type="protein sequence ID" value="MBT1688769.1"/>
    <property type="molecule type" value="Genomic_DNA"/>
</dbReference>
<proteinExistence type="predicted"/>
<evidence type="ECO:0000313" key="1">
    <source>
        <dbReference type="EMBL" id="MBT1688769.1"/>
    </source>
</evidence>